<gene>
    <name evidence="1" type="ORF">CSSPJE1EN2_LOCUS24176</name>
</gene>
<reference evidence="1" key="1">
    <citation type="submission" date="2024-03" db="EMBL/GenBank/DDBJ databases">
        <authorList>
            <consortium name="ELIXIR-Norway"/>
            <consortium name="Elixir Norway"/>
        </authorList>
    </citation>
    <scope>NUCLEOTIDE SEQUENCE</scope>
</reference>
<evidence type="ECO:0000313" key="2">
    <source>
        <dbReference type="Proteomes" id="UP001497522"/>
    </source>
</evidence>
<dbReference type="EMBL" id="OZ023710">
    <property type="protein sequence ID" value="CAK9882925.1"/>
    <property type="molecule type" value="Genomic_DNA"/>
</dbReference>
<proteinExistence type="predicted"/>
<evidence type="ECO:0000313" key="1">
    <source>
        <dbReference type="EMBL" id="CAK9882925.1"/>
    </source>
</evidence>
<accession>A0ABP1C238</accession>
<name>A0ABP1C238_9BRYO</name>
<organism evidence="1 2">
    <name type="scientific">Sphagnum jensenii</name>
    <dbReference type="NCBI Taxonomy" id="128206"/>
    <lineage>
        <taxon>Eukaryota</taxon>
        <taxon>Viridiplantae</taxon>
        <taxon>Streptophyta</taxon>
        <taxon>Embryophyta</taxon>
        <taxon>Bryophyta</taxon>
        <taxon>Sphagnophytina</taxon>
        <taxon>Sphagnopsida</taxon>
        <taxon>Sphagnales</taxon>
        <taxon>Sphagnaceae</taxon>
        <taxon>Sphagnum</taxon>
    </lineage>
</organism>
<sequence>MKFCVAAASPADDRAAQPITVCPTPSSDRVEPEPIGARLCGSYPVTKVSASSAHAPLQRGKMQLADEGTKIFSQLVAAMSTLHTKSLDCCTSSFGSG</sequence>
<dbReference type="Proteomes" id="UP001497522">
    <property type="component" value="Chromosome 9"/>
</dbReference>
<keyword evidence="2" id="KW-1185">Reference proteome</keyword>
<protein>
    <submittedName>
        <fullName evidence="1">Uncharacterized protein</fullName>
    </submittedName>
</protein>